<feature type="transmembrane region" description="Helical" evidence="6">
    <location>
        <begin position="166"/>
        <end position="186"/>
    </location>
</feature>
<evidence type="ECO:0000256" key="3">
    <source>
        <dbReference type="ARBA" id="ARBA00022989"/>
    </source>
</evidence>
<accession>A0A1M7RNB3</accession>
<dbReference type="PANTHER" id="PTHR43027">
    <property type="entry name" value="DOXORUBICIN RESISTANCE ABC TRANSPORTER PERMEASE PROTEIN DRRC-RELATED"/>
    <property type="match status" value="1"/>
</dbReference>
<feature type="transmembrane region" description="Helical" evidence="6">
    <location>
        <begin position="137"/>
        <end position="159"/>
    </location>
</feature>
<dbReference type="InterPro" id="IPR013525">
    <property type="entry name" value="ABC2_TM"/>
</dbReference>
<dbReference type="Proteomes" id="UP000184440">
    <property type="component" value="Unassembled WGS sequence"/>
</dbReference>
<dbReference type="GO" id="GO:0140359">
    <property type="term" value="F:ABC-type transporter activity"/>
    <property type="evidence" value="ECO:0007669"/>
    <property type="project" value="InterPro"/>
</dbReference>
<keyword evidence="6" id="KW-1003">Cell membrane</keyword>
<evidence type="ECO:0000313" key="9">
    <source>
        <dbReference type="Proteomes" id="UP000184440"/>
    </source>
</evidence>
<gene>
    <name evidence="8" type="ORF">SAMN05443668_12662</name>
</gene>
<feature type="transmembrane region" description="Helical" evidence="6">
    <location>
        <begin position="101"/>
        <end position="125"/>
    </location>
</feature>
<keyword evidence="9" id="KW-1185">Reference proteome</keyword>
<feature type="transmembrane region" description="Helical" evidence="6">
    <location>
        <begin position="21"/>
        <end position="39"/>
    </location>
</feature>
<dbReference type="PIRSF" id="PIRSF006648">
    <property type="entry name" value="DrrB"/>
    <property type="match status" value="1"/>
</dbReference>
<dbReference type="InterPro" id="IPR047817">
    <property type="entry name" value="ABC2_TM_bact-type"/>
</dbReference>
<keyword evidence="5" id="KW-0046">Antibiotic resistance</keyword>
<proteinExistence type="inferred from homology"/>
<dbReference type="Pfam" id="PF01061">
    <property type="entry name" value="ABC2_membrane"/>
    <property type="match status" value="1"/>
</dbReference>
<feature type="transmembrane region" description="Helical" evidence="6">
    <location>
        <begin position="225"/>
        <end position="243"/>
    </location>
</feature>
<evidence type="ECO:0000256" key="1">
    <source>
        <dbReference type="ARBA" id="ARBA00004141"/>
    </source>
</evidence>
<organism evidence="8 9">
    <name type="scientific">Cryptosporangium aurantiacum</name>
    <dbReference type="NCBI Taxonomy" id="134849"/>
    <lineage>
        <taxon>Bacteria</taxon>
        <taxon>Bacillati</taxon>
        <taxon>Actinomycetota</taxon>
        <taxon>Actinomycetes</taxon>
        <taxon>Cryptosporangiales</taxon>
        <taxon>Cryptosporangiaceae</taxon>
        <taxon>Cryptosporangium</taxon>
    </lineage>
</organism>
<keyword evidence="4 6" id="KW-0472">Membrane</keyword>
<name>A0A1M7RNB3_9ACTN</name>
<evidence type="ECO:0000313" key="8">
    <source>
        <dbReference type="EMBL" id="SHN47680.1"/>
    </source>
</evidence>
<evidence type="ECO:0000256" key="2">
    <source>
        <dbReference type="ARBA" id="ARBA00022692"/>
    </source>
</evidence>
<dbReference type="GO" id="GO:0046677">
    <property type="term" value="P:response to antibiotic"/>
    <property type="evidence" value="ECO:0007669"/>
    <property type="project" value="UniProtKB-KW"/>
</dbReference>
<dbReference type="PROSITE" id="PS51012">
    <property type="entry name" value="ABC_TM2"/>
    <property type="match status" value="1"/>
</dbReference>
<dbReference type="STRING" id="134849.SAMN05443668_12662"/>
<evidence type="ECO:0000259" key="7">
    <source>
        <dbReference type="PROSITE" id="PS51012"/>
    </source>
</evidence>
<dbReference type="InterPro" id="IPR052902">
    <property type="entry name" value="ABC-2_transporter"/>
</dbReference>
<dbReference type="InterPro" id="IPR000412">
    <property type="entry name" value="ABC_2_transport"/>
</dbReference>
<feature type="transmembrane region" description="Helical" evidence="6">
    <location>
        <begin position="59"/>
        <end position="80"/>
    </location>
</feature>
<comment type="subcellular location">
    <subcellularLocation>
        <location evidence="6">Cell membrane</location>
        <topology evidence="6">Multi-pass membrane protein</topology>
    </subcellularLocation>
    <subcellularLocation>
        <location evidence="1">Membrane</location>
        <topology evidence="1">Multi-pass membrane protein</topology>
    </subcellularLocation>
</comment>
<dbReference type="PRINTS" id="PR00164">
    <property type="entry name" value="ABC2TRNSPORT"/>
</dbReference>
<evidence type="ECO:0000256" key="4">
    <source>
        <dbReference type="ARBA" id="ARBA00023136"/>
    </source>
</evidence>
<reference evidence="8 9" key="1">
    <citation type="submission" date="2016-11" db="EMBL/GenBank/DDBJ databases">
        <authorList>
            <person name="Jaros S."/>
            <person name="Januszkiewicz K."/>
            <person name="Wedrychowicz H."/>
        </authorList>
    </citation>
    <scope>NUCLEOTIDE SEQUENCE [LARGE SCALE GENOMIC DNA]</scope>
    <source>
        <strain evidence="8 9">DSM 46144</strain>
    </source>
</reference>
<dbReference type="GO" id="GO:0043190">
    <property type="term" value="C:ATP-binding cassette (ABC) transporter complex"/>
    <property type="evidence" value="ECO:0007669"/>
    <property type="project" value="InterPro"/>
</dbReference>
<comment type="similarity">
    <text evidence="6">Belongs to the ABC-2 integral membrane protein family.</text>
</comment>
<dbReference type="RefSeq" id="WP_073265774.1">
    <property type="nucleotide sequence ID" value="NZ_FRCS01000026.1"/>
</dbReference>
<dbReference type="EMBL" id="FRCS01000026">
    <property type="protein sequence ID" value="SHN47680.1"/>
    <property type="molecule type" value="Genomic_DNA"/>
</dbReference>
<evidence type="ECO:0000256" key="6">
    <source>
        <dbReference type="RuleBase" id="RU361157"/>
    </source>
</evidence>
<keyword evidence="2 6" id="KW-0812">Transmembrane</keyword>
<protein>
    <recommendedName>
        <fullName evidence="6">Transport permease protein</fullName>
    </recommendedName>
</protein>
<evidence type="ECO:0000256" key="5">
    <source>
        <dbReference type="ARBA" id="ARBA00023251"/>
    </source>
</evidence>
<dbReference type="OrthoDB" id="3217868at2"/>
<keyword evidence="3 6" id="KW-1133">Transmembrane helix</keyword>
<dbReference type="PANTHER" id="PTHR43027:SF2">
    <property type="entry name" value="TRANSPORT PERMEASE PROTEIN"/>
    <property type="match status" value="1"/>
</dbReference>
<sequence>MSAATAVLSTETKLFTREPGTLFWILVFPSLLLVGFGLIPQYRQASSDLGGYRIIDFYVPSVVLVALITASLQSMPAAIVNYRERGILRRMRTTPARPAHLLIAQIALNASAAIVSAILCVAVGFLLYDVALPKQPLAYVVTLLTTAVAGLAIGSVITAMARTLKAATAIGLATFFPAMFTAGIYVPLHALPEGLRGTLELTPFGAAAQALSQAAAGDWPDLKHFVVLSVWAAIMMAIAARWFRWE</sequence>
<dbReference type="AlphaFoldDB" id="A0A1M7RNB3"/>
<keyword evidence="6" id="KW-0813">Transport</keyword>
<feature type="domain" description="ABC transmembrane type-2" evidence="7">
    <location>
        <begin position="20"/>
        <end position="246"/>
    </location>
</feature>